<reference evidence="2" key="2">
    <citation type="submission" date="2021-02" db="EMBL/GenBank/DDBJ databases">
        <authorList>
            <person name="Kimball J.A."/>
            <person name="Haas M.W."/>
            <person name="Macchietto M."/>
            <person name="Kono T."/>
            <person name="Duquette J."/>
            <person name="Shao M."/>
        </authorList>
    </citation>
    <scope>NUCLEOTIDE SEQUENCE</scope>
    <source>
        <tissue evidence="2">Fresh leaf tissue</tissue>
    </source>
</reference>
<feature type="compositionally biased region" description="Low complexity" evidence="1">
    <location>
        <begin position="191"/>
        <end position="209"/>
    </location>
</feature>
<evidence type="ECO:0000256" key="1">
    <source>
        <dbReference type="SAM" id="MobiDB-lite"/>
    </source>
</evidence>
<feature type="compositionally biased region" description="Basic residues" evidence="1">
    <location>
        <begin position="153"/>
        <end position="173"/>
    </location>
</feature>
<feature type="region of interest" description="Disordered" evidence="1">
    <location>
        <begin position="1"/>
        <end position="221"/>
    </location>
</feature>
<evidence type="ECO:0000313" key="2">
    <source>
        <dbReference type="EMBL" id="KAG8068770.1"/>
    </source>
</evidence>
<dbReference type="EMBL" id="JAAALK010000284">
    <property type="protein sequence ID" value="KAG8068770.1"/>
    <property type="molecule type" value="Genomic_DNA"/>
</dbReference>
<reference evidence="2" key="1">
    <citation type="journal article" date="2021" name="bioRxiv">
        <title>Whole Genome Assembly and Annotation of Northern Wild Rice, Zizania palustris L., Supports a Whole Genome Duplication in the Zizania Genus.</title>
        <authorList>
            <person name="Haas M."/>
            <person name="Kono T."/>
            <person name="Macchietto M."/>
            <person name="Millas R."/>
            <person name="McGilp L."/>
            <person name="Shao M."/>
            <person name="Duquette J."/>
            <person name="Hirsch C.N."/>
            <person name="Kimball J."/>
        </authorList>
    </citation>
    <scope>NUCLEOTIDE SEQUENCE</scope>
    <source>
        <tissue evidence="2">Fresh leaf tissue</tissue>
    </source>
</reference>
<evidence type="ECO:0000313" key="3">
    <source>
        <dbReference type="Proteomes" id="UP000729402"/>
    </source>
</evidence>
<name>A0A8J5SXD7_ZIZPA</name>
<feature type="compositionally biased region" description="Basic residues" evidence="1">
    <location>
        <begin position="10"/>
        <end position="20"/>
    </location>
</feature>
<protein>
    <submittedName>
        <fullName evidence="2">Uncharacterized protein</fullName>
    </submittedName>
</protein>
<keyword evidence="3" id="KW-1185">Reference proteome</keyword>
<dbReference type="Proteomes" id="UP000729402">
    <property type="component" value="Unassembled WGS sequence"/>
</dbReference>
<gene>
    <name evidence="2" type="ORF">GUJ93_ZPchr0005g14974</name>
</gene>
<comment type="caution">
    <text evidence="2">The sequence shown here is derived from an EMBL/GenBank/DDBJ whole genome shotgun (WGS) entry which is preliminary data.</text>
</comment>
<organism evidence="2 3">
    <name type="scientific">Zizania palustris</name>
    <name type="common">Northern wild rice</name>
    <dbReference type="NCBI Taxonomy" id="103762"/>
    <lineage>
        <taxon>Eukaryota</taxon>
        <taxon>Viridiplantae</taxon>
        <taxon>Streptophyta</taxon>
        <taxon>Embryophyta</taxon>
        <taxon>Tracheophyta</taxon>
        <taxon>Spermatophyta</taxon>
        <taxon>Magnoliopsida</taxon>
        <taxon>Liliopsida</taxon>
        <taxon>Poales</taxon>
        <taxon>Poaceae</taxon>
        <taxon>BOP clade</taxon>
        <taxon>Oryzoideae</taxon>
        <taxon>Oryzeae</taxon>
        <taxon>Zizaniinae</taxon>
        <taxon>Zizania</taxon>
    </lineage>
</organism>
<dbReference type="AlphaFoldDB" id="A0A8J5SXD7"/>
<accession>A0A8J5SXD7</accession>
<proteinExistence type="predicted"/>
<feature type="compositionally biased region" description="Low complexity" evidence="1">
    <location>
        <begin position="74"/>
        <end position="83"/>
    </location>
</feature>
<sequence length="221" mass="23927">MCHFVSVLKRGSRRPPRRQKALGASPPPRGGWLSGWGRLGGPEPAAEGEQVARSGERKEASGQIRRPAARTRPDPATGGARAARSGDRRRSRGQIGAERRSSGQIRRLAARARPDPATSGARCQIRLPATRRGGEKLLSWRRRQDEPGPSQVSKKKRAAPKPKKTPLKKKLKKVASAPQPSVVKSLYEWLGQPQPSSQPIGSQGPQASQDVATRSLDPGFI</sequence>